<reference evidence="2 3" key="1">
    <citation type="submission" date="2019-03" db="EMBL/GenBank/DDBJ databases">
        <title>Complete Genome Sequence of Leuconostoc kimchii strain NKJ218 Isolated from Homemade Kimchi.</title>
        <authorList>
            <person name="Jung J.Y."/>
            <person name="Jin H.M."/>
            <person name="Jung J.-W."/>
            <person name="Lee S.-Y."/>
            <person name="Ryu B.-G."/>
            <person name="Han S.-S."/>
            <person name="Kang H.K."/>
            <person name="Choi H.W."/>
            <person name="Chung E.J."/>
            <person name="Choi K.-M."/>
        </authorList>
    </citation>
    <scope>NUCLEOTIDE SEQUENCE [LARGE SCALE GENOMIC DNA]</scope>
    <source>
        <strain evidence="2 3">NKJ218</strain>
    </source>
</reference>
<protein>
    <submittedName>
        <fullName evidence="2">SprT family protein</fullName>
    </submittedName>
</protein>
<dbReference type="EMBL" id="CP037939">
    <property type="protein sequence ID" value="QBR47195.1"/>
    <property type="molecule type" value="Genomic_DNA"/>
</dbReference>
<proteinExistence type="predicted"/>
<evidence type="ECO:0000313" key="3">
    <source>
        <dbReference type="Proteomes" id="UP000295756"/>
    </source>
</evidence>
<dbReference type="SMART" id="SM00731">
    <property type="entry name" value="SprT"/>
    <property type="match status" value="1"/>
</dbReference>
<dbReference type="RefSeq" id="WP_134833482.1">
    <property type="nucleotide sequence ID" value="NZ_CP037939.1"/>
</dbReference>
<gene>
    <name evidence="2" type="ORF">EW139_03310</name>
</gene>
<dbReference type="Proteomes" id="UP000295756">
    <property type="component" value="Chromosome"/>
</dbReference>
<feature type="domain" description="SprT-like" evidence="1">
    <location>
        <begin position="5"/>
        <end position="143"/>
    </location>
</feature>
<organism evidence="2 3">
    <name type="scientific">Leuconostoc kimchii</name>
    <dbReference type="NCBI Taxonomy" id="136609"/>
    <lineage>
        <taxon>Bacteria</taxon>
        <taxon>Bacillati</taxon>
        <taxon>Bacillota</taxon>
        <taxon>Bacilli</taxon>
        <taxon>Lactobacillales</taxon>
        <taxon>Lactobacillaceae</taxon>
        <taxon>Leuconostoc</taxon>
    </lineage>
</organism>
<dbReference type="Pfam" id="PF10263">
    <property type="entry name" value="SprT-like"/>
    <property type="match status" value="1"/>
</dbReference>
<dbReference type="NCBIfam" id="NF003339">
    <property type="entry name" value="PRK04351.1"/>
    <property type="match status" value="1"/>
</dbReference>
<keyword evidence="3" id="KW-1185">Reference proteome</keyword>
<name>A0ABX5SLY9_9LACO</name>
<dbReference type="InterPro" id="IPR006640">
    <property type="entry name" value="SprT-like_domain"/>
</dbReference>
<evidence type="ECO:0000313" key="2">
    <source>
        <dbReference type="EMBL" id="QBR47195.1"/>
    </source>
</evidence>
<accession>A0ABX5SLY9</accession>
<evidence type="ECO:0000259" key="1">
    <source>
        <dbReference type="SMART" id="SM00731"/>
    </source>
</evidence>
<sequence length="149" mass="17775">MITQQQLQLYVVQISKQYFNRPFNHSARFNKRLKTTGGRYLLRTHDLEFNPQMANLTEFEGIVKHELVHYHLHLQQKGFQHNDAAFKQLLIAVGGSRYAPRLSQAPRHLWRYRCENDHQIMRQRRFSANRYRCGQCGAQIFFVGEVDNR</sequence>